<reference evidence="3" key="1">
    <citation type="journal article" date="2019" name="Int. J. Syst. Evol. Microbiol.">
        <title>The Global Catalogue of Microorganisms (GCM) 10K type strain sequencing project: providing services to taxonomists for standard genome sequencing and annotation.</title>
        <authorList>
            <consortium name="The Broad Institute Genomics Platform"/>
            <consortium name="The Broad Institute Genome Sequencing Center for Infectious Disease"/>
            <person name="Wu L."/>
            <person name="Ma J."/>
        </authorList>
    </citation>
    <scope>NUCLEOTIDE SEQUENCE [LARGE SCALE GENOMIC DNA]</scope>
    <source>
        <strain evidence="3">JCM 17919</strain>
    </source>
</reference>
<comment type="caution">
    <text evidence="2">The sequence shown here is derived from an EMBL/GenBank/DDBJ whole genome shotgun (WGS) entry which is preliminary data.</text>
</comment>
<protein>
    <submittedName>
        <fullName evidence="2">Uncharacterized protein</fullName>
    </submittedName>
</protein>
<evidence type="ECO:0000256" key="1">
    <source>
        <dbReference type="SAM" id="Coils"/>
    </source>
</evidence>
<evidence type="ECO:0000313" key="2">
    <source>
        <dbReference type="EMBL" id="GAA4334814.1"/>
    </source>
</evidence>
<accession>A0ABP8H619</accession>
<organism evidence="2 3">
    <name type="scientific">Flaviaesturariibacter amylovorans</name>
    <dbReference type="NCBI Taxonomy" id="1084520"/>
    <lineage>
        <taxon>Bacteria</taxon>
        <taxon>Pseudomonadati</taxon>
        <taxon>Bacteroidota</taxon>
        <taxon>Chitinophagia</taxon>
        <taxon>Chitinophagales</taxon>
        <taxon>Chitinophagaceae</taxon>
        <taxon>Flaviaestuariibacter</taxon>
    </lineage>
</organism>
<keyword evidence="1" id="KW-0175">Coiled coil</keyword>
<evidence type="ECO:0000313" key="3">
    <source>
        <dbReference type="Proteomes" id="UP001501725"/>
    </source>
</evidence>
<dbReference type="Proteomes" id="UP001501725">
    <property type="component" value="Unassembled WGS sequence"/>
</dbReference>
<dbReference type="EMBL" id="BAABGY010000008">
    <property type="protein sequence ID" value="GAA4334814.1"/>
    <property type="molecule type" value="Genomic_DNA"/>
</dbReference>
<proteinExistence type="predicted"/>
<keyword evidence="3" id="KW-1185">Reference proteome</keyword>
<feature type="coiled-coil region" evidence="1">
    <location>
        <begin position="218"/>
        <end position="257"/>
    </location>
</feature>
<sequence>MCRRLEVPVPPAGHWAKVQHGRKVKPPPLQGHYAGTERVKLQLRSETEAAPNRREPSSRKAKFRQLEIDNSLPLRVPEKLTKPDPLIIAAKAMLATAKPDSYTFIGMISSGKETLDIRVTKGNIGRSLLFMDTLIKALRARGHQVAVKDGNTCAIVAGHEFDLALREKMRRELVDNGHWKKQEFRPSGLLALQVSGRYGREYKDGSLRLEEQIAKVIIDLEQSAVERAIRKAAEEKAEVERKERQRLQHELEQRRKVDLANFKRLLHRSERWNKAVTLRNYIQEFENRAANGLPLSDEQQEWIAWAKKKADWYDPFVEAADELLAEVDQNLLELPPNKFLYNW</sequence>
<name>A0ABP8H619_9BACT</name>
<gene>
    <name evidence="2" type="ORF">GCM10023184_29170</name>
</gene>